<gene>
    <name evidence="11" type="ORF">A5636_06050</name>
</gene>
<evidence type="ECO:0000256" key="3">
    <source>
        <dbReference type="ARBA" id="ARBA00022475"/>
    </source>
</evidence>
<dbReference type="GO" id="GO:0005886">
    <property type="term" value="C:plasma membrane"/>
    <property type="evidence" value="ECO:0007669"/>
    <property type="project" value="UniProtKB-SubCell"/>
</dbReference>
<proteinExistence type="inferred from homology"/>
<comment type="similarity">
    <text evidence="2">Belongs to the EccB family.</text>
</comment>
<dbReference type="InterPro" id="IPR042485">
    <property type="entry name" value="T7SS_EccB_R3"/>
</dbReference>
<evidence type="ECO:0000256" key="5">
    <source>
        <dbReference type="ARBA" id="ARBA00022741"/>
    </source>
</evidence>
<keyword evidence="5" id="KW-0547">Nucleotide-binding</keyword>
<evidence type="ECO:0000256" key="6">
    <source>
        <dbReference type="ARBA" id="ARBA00022801"/>
    </source>
</evidence>
<evidence type="ECO:0000313" key="11">
    <source>
        <dbReference type="EMBL" id="OBK15240.1"/>
    </source>
</evidence>
<sequence length="466" mass="47945">MRRETTSWLHVSAHRYLTRRLECALLGGDYRTVEGSRRTRLISLTFGCVLTVVAIAGCGLLSLLQPQSGLGDARIAMGRVSGALYVRVGDTWHPVLNLASARLIAASDANPQPVRESDLLSAKHGPLLGIPGAPQLLAPPLPVRQSAWTICDGGGDAGTTVLIGPPAGPSVAALAADRAILVTTDSDSQAYLLYHGSRALVDLADSAVVRALGLSGQRPRTVSRSLLGAVPEAPPIAVPRVAKAAGPPRAWLPETPVGTVLRITRAGGDEFYVVLTAGVQRIGQLTADLLRFHDSQGSADVVTISPDALRQAPEVDILPTAGFPERAPALSVGDSDICVVWTPVPAGPAEITVGTGSARGLSAGGRAATLAQADGRGPAVDAVYLPPGHSAYVSAQGLTGIGARSLPRFLVTDAGVRFAIHDDEAARDLGLPSTAAPAPWALLAALPCGPELSRAKASVGRDTVGP</sequence>
<evidence type="ECO:0000256" key="4">
    <source>
        <dbReference type="ARBA" id="ARBA00022692"/>
    </source>
</evidence>
<keyword evidence="4 10" id="KW-0812">Transmembrane</keyword>
<evidence type="ECO:0000256" key="9">
    <source>
        <dbReference type="ARBA" id="ARBA00023136"/>
    </source>
</evidence>
<evidence type="ECO:0000256" key="10">
    <source>
        <dbReference type="SAM" id="Phobius"/>
    </source>
</evidence>
<name>A0A1A3N1L0_MYCAS</name>
<comment type="subcellular location">
    <subcellularLocation>
        <location evidence="1">Cell membrane</location>
        <topology evidence="1">Single-pass membrane protein</topology>
    </subcellularLocation>
</comment>
<evidence type="ECO:0000256" key="7">
    <source>
        <dbReference type="ARBA" id="ARBA00022840"/>
    </source>
</evidence>
<feature type="transmembrane region" description="Helical" evidence="10">
    <location>
        <begin position="41"/>
        <end position="64"/>
    </location>
</feature>
<keyword evidence="9 10" id="KW-0472">Membrane</keyword>
<dbReference type="GO" id="GO:0016787">
    <property type="term" value="F:hydrolase activity"/>
    <property type="evidence" value="ECO:0007669"/>
    <property type="project" value="UniProtKB-KW"/>
</dbReference>
<keyword evidence="7" id="KW-0067">ATP-binding</keyword>
<evidence type="ECO:0000256" key="1">
    <source>
        <dbReference type="ARBA" id="ARBA00004162"/>
    </source>
</evidence>
<evidence type="ECO:0000256" key="8">
    <source>
        <dbReference type="ARBA" id="ARBA00022989"/>
    </source>
</evidence>
<dbReference type="GO" id="GO:0005576">
    <property type="term" value="C:extracellular region"/>
    <property type="evidence" value="ECO:0007669"/>
    <property type="project" value="TreeGrafter"/>
</dbReference>
<evidence type="ECO:0000313" key="12">
    <source>
        <dbReference type="Proteomes" id="UP000093629"/>
    </source>
</evidence>
<dbReference type="InterPro" id="IPR044857">
    <property type="entry name" value="T7SS_EccB_R1"/>
</dbReference>
<dbReference type="Gene3D" id="2.40.50.910">
    <property type="entry name" value="Type VII secretion system EccB, repeat 3 domain"/>
    <property type="match status" value="1"/>
</dbReference>
<comment type="caution">
    <text evidence="11">The sequence shown here is derived from an EMBL/GenBank/DDBJ whole genome shotgun (WGS) entry which is preliminary data.</text>
</comment>
<dbReference type="AlphaFoldDB" id="A0A1A3N1L0"/>
<keyword evidence="12" id="KW-1185">Reference proteome</keyword>
<dbReference type="RefSeq" id="WP_065159174.1">
    <property type="nucleotide sequence ID" value="NZ_LZLQ01000088.1"/>
</dbReference>
<keyword evidence="3" id="KW-1003">Cell membrane</keyword>
<dbReference type="InterPro" id="IPR007795">
    <property type="entry name" value="T7SS_EccB"/>
</dbReference>
<reference evidence="11 12" key="1">
    <citation type="submission" date="2016-06" db="EMBL/GenBank/DDBJ databases">
        <authorList>
            <person name="Kjaerup R.B."/>
            <person name="Dalgaard T.S."/>
            <person name="Juul-Madsen H.R."/>
        </authorList>
    </citation>
    <scope>NUCLEOTIDE SEQUENCE [LARGE SCALE GENOMIC DNA]</scope>
    <source>
        <strain evidence="11 12">1245139.5</strain>
    </source>
</reference>
<protein>
    <submittedName>
        <fullName evidence="11">Type VII secretion protein EccB</fullName>
    </submittedName>
</protein>
<dbReference type="NCBIfam" id="TIGR03919">
    <property type="entry name" value="T7SS_EccB"/>
    <property type="match status" value="1"/>
</dbReference>
<evidence type="ECO:0000256" key="2">
    <source>
        <dbReference type="ARBA" id="ARBA00008149"/>
    </source>
</evidence>
<dbReference type="PANTHER" id="PTHR40765:SF2">
    <property type="entry name" value="ESX-2 SECRETION SYSTEM ATPASE ECCB2"/>
    <property type="match status" value="1"/>
</dbReference>
<dbReference type="OrthoDB" id="3847604at2"/>
<dbReference type="GO" id="GO:0005524">
    <property type="term" value="F:ATP binding"/>
    <property type="evidence" value="ECO:0007669"/>
    <property type="project" value="UniProtKB-KW"/>
</dbReference>
<dbReference type="Pfam" id="PF05108">
    <property type="entry name" value="T7SS_ESX1_EccB"/>
    <property type="match status" value="1"/>
</dbReference>
<organism evidence="11 12">
    <name type="scientific">Mycobacterium asiaticum</name>
    <dbReference type="NCBI Taxonomy" id="1790"/>
    <lineage>
        <taxon>Bacteria</taxon>
        <taxon>Bacillati</taxon>
        <taxon>Actinomycetota</taxon>
        <taxon>Actinomycetes</taxon>
        <taxon>Mycobacteriales</taxon>
        <taxon>Mycobacteriaceae</taxon>
        <taxon>Mycobacterium</taxon>
    </lineage>
</organism>
<dbReference type="EMBL" id="LZLQ01000088">
    <property type="protein sequence ID" value="OBK15240.1"/>
    <property type="molecule type" value="Genomic_DNA"/>
</dbReference>
<dbReference type="Proteomes" id="UP000093629">
    <property type="component" value="Unassembled WGS sequence"/>
</dbReference>
<keyword evidence="6" id="KW-0378">Hydrolase</keyword>
<dbReference type="Gene3D" id="3.30.2390.20">
    <property type="entry name" value="Type VII secretion system EccB, repeat 1 domain"/>
    <property type="match status" value="1"/>
</dbReference>
<keyword evidence="8 10" id="KW-1133">Transmembrane helix</keyword>
<accession>A0A1A3N1L0</accession>
<dbReference type="PANTHER" id="PTHR40765">
    <property type="entry name" value="ESX-2 SECRETION SYSTEM ATPASE ECCB2"/>
    <property type="match status" value="1"/>
</dbReference>